<name>A0A248XQQ3_MANHA</name>
<organism evidence="1 2">
    <name type="scientific">Mannheimia haemolytica</name>
    <name type="common">Pasteurella haemolytica</name>
    <dbReference type="NCBI Taxonomy" id="75985"/>
    <lineage>
        <taxon>Bacteria</taxon>
        <taxon>Pseudomonadati</taxon>
        <taxon>Pseudomonadota</taxon>
        <taxon>Gammaproteobacteria</taxon>
        <taxon>Pasteurellales</taxon>
        <taxon>Pasteurellaceae</taxon>
        <taxon>Mannheimia</taxon>
    </lineage>
</organism>
<dbReference type="RefSeq" id="WP_015484247.1">
    <property type="nucleotide sequence ID" value="NZ_CP011098.1"/>
</dbReference>
<dbReference type="InterPro" id="IPR009241">
    <property type="entry name" value="HigB-like"/>
</dbReference>
<dbReference type="KEGG" id="mhay:VK67_05645"/>
<dbReference type="EMBL" id="VAJB01000007">
    <property type="protein sequence ID" value="TRB75420.1"/>
    <property type="molecule type" value="Genomic_DNA"/>
</dbReference>
<comment type="caution">
    <text evidence="1">The sequence shown here is derived from an EMBL/GenBank/DDBJ whole genome shotgun (WGS) entry which is preliminary data.</text>
</comment>
<reference evidence="1 2" key="1">
    <citation type="journal article" date="2019" name="Vet. Microbiol.">
        <title>Genetic characterization of susceptible and multi-drug resistant Mannheimia haemolytica isolated from high-risk stocker calves prior to and after antimicrobial metaphylaxis.</title>
        <authorList>
            <person name="Snyder E.R."/>
            <person name="Alvarez-Narvaez S."/>
            <person name="Credille B.C."/>
        </authorList>
    </citation>
    <scope>NUCLEOTIDE SEQUENCE [LARGE SCALE GENOMIC DNA]</scope>
    <source>
        <strain evidence="1 2">UGA-R5-128-1</strain>
    </source>
</reference>
<dbReference type="Proteomes" id="UP000315164">
    <property type="component" value="Unassembled WGS sequence"/>
</dbReference>
<proteinExistence type="predicted"/>
<dbReference type="Pfam" id="PF05973">
    <property type="entry name" value="Gp49"/>
    <property type="match status" value="1"/>
</dbReference>
<dbReference type="KEGG" id="mhaq:WC39_05630"/>
<protein>
    <submittedName>
        <fullName evidence="1">Type II toxin-antitoxin system RelE/ParE family toxin</fullName>
    </submittedName>
</protein>
<dbReference type="AlphaFoldDB" id="A0A248XQQ3"/>
<evidence type="ECO:0000313" key="1">
    <source>
        <dbReference type="EMBL" id="TRB75420.1"/>
    </source>
</evidence>
<dbReference type="GeneID" id="67368785"/>
<gene>
    <name evidence="1" type="ORF">FEA53_05435</name>
</gene>
<accession>A0A248XQQ3</accession>
<evidence type="ECO:0000313" key="2">
    <source>
        <dbReference type="Proteomes" id="UP000315164"/>
    </source>
</evidence>
<sequence>MADPIEWSIITTDCFDEWFGQQDGSTQERVLACLIYLRKFGYSLGRPYADTVYQSKFPNMKELRIQNKGKPIRAFYAFDPLRQAIVLCAGEKGKDKRFYEKMIALADAEFTSYLNNLEKENENVRSNAQ</sequence>